<evidence type="ECO:0008006" key="4">
    <source>
        <dbReference type="Google" id="ProtNLM"/>
    </source>
</evidence>
<evidence type="ECO:0000256" key="2">
    <source>
        <dbReference type="ARBA" id="ARBA00022679"/>
    </source>
</evidence>
<proteinExistence type="predicted"/>
<dbReference type="InterPro" id="IPR029044">
    <property type="entry name" value="Nucleotide-diphossugar_trans"/>
</dbReference>
<dbReference type="EMBL" id="MN740809">
    <property type="protein sequence ID" value="QHU12743.1"/>
    <property type="molecule type" value="Genomic_DNA"/>
</dbReference>
<evidence type="ECO:0000313" key="3">
    <source>
        <dbReference type="EMBL" id="QHU12743.1"/>
    </source>
</evidence>
<accession>A0A6C0K5L8</accession>
<sequence>MPDMSIGVFLNILRPSNLETMKSFLNIEMRGNGSSRSKKTRKVRKRVWAIVQYDNRPLSEHDTALMARNKYYCEKYGYDYIFLSTSAHNVPPYWQKVFIVKDYLNKYKGILWLDTDATIFNMNIQLDSFYSRPFSKSINSAGNQIFNAGVWIITNTPRAHIILNDWIHQYDKTAWRKIGNKWETNNSWAGEKYEQGSFAYKIAPKYPKDIQTLKENILQSTDMNDPDTFILHFYSVYSKRIPAFLKKYPQPDST</sequence>
<dbReference type="GO" id="GO:0016757">
    <property type="term" value="F:glycosyltransferase activity"/>
    <property type="evidence" value="ECO:0007669"/>
    <property type="project" value="UniProtKB-KW"/>
</dbReference>
<protein>
    <recommendedName>
        <fullName evidence="4">Nucleotide-diphospho-sugar transferase domain-containing protein</fullName>
    </recommendedName>
</protein>
<dbReference type="GO" id="GO:0000139">
    <property type="term" value="C:Golgi membrane"/>
    <property type="evidence" value="ECO:0007669"/>
    <property type="project" value="TreeGrafter"/>
</dbReference>
<dbReference type="SUPFAM" id="SSF53448">
    <property type="entry name" value="Nucleotide-diphospho-sugar transferases"/>
    <property type="match status" value="1"/>
</dbReference>
<keyword evidence="1" id="KW-0328">Glycosyltransferase</keyword>
<keyword evidence="2" id="KW-0808">Transferase</keyword>
<dbReference type="InterPro" id="IPR008630">
    <property type="entry name" value="Glyco_trans_34"/>
</dbReference>
<organism evidence="3">
    <name type="scientific">viral metagenome</name>
    <dbReference type="NCBI Taxonomy" id="1070528"/>
    <lineage>
        <taxon>unclassified sequences</taxon>
        <taxon>metagenomes</taxon>
        <taxon>organismal metagenomes</taxon>
    </lineage>
</organism>
<name>A0A6C0K5L8_9ZZZZ</name>
<dbReference type="PANTHER" id="PTHR31306">
    <property type="entry name" value="ALPHA-1,6-MANNOSYLTRANSFERASE MNN11-RELATED"/>
    <property type="match status" value="1"/>
</dbReference>
<reference evidence="3" key="1">
    <citation type="journal article" date="2020" name="Nature">
        <title>Giant virus diversity and host interactions through global metagenomics.</title>
        <authorList>
            <person name="Schulz F."/>
            <person name="Roux S."/>
            <person name="Paez-Espino D."/>
            <person name="Jungbluth S."/>
            <person name="Walsh D.A."/>
            <person name="Denef V.J."/>
            <person name="McMahon K.D."/>
            <person name="Konstantinidis K.T."/>
            <person name="Eloe-Fadrosh E.A."/>
            <person name="Kyrpides N.C."/>
            <person name="Woyke T."/>
        </authorList>
    </citation>
    <scope>NUCLEOTIDE SEQUENCE</scope>
    <source>
        <strain evidence="3">GVMAG-S-1101172-89</strain>
    </source>
</reference>
<dbReference type="GO" id="GO:0006487">
    <property type="term" value="P:protein N-linked glycosylation"/>
    <property type="evidence" value="ECO:0007669"/>
    <property type="project" value="TreeGrafter"/>
</dbReference>
<dbReference type="AlphaFoldDB" id="A0A6C0K5L8"/>
<evidence type="ECO:0000256" key="1">
    <source>
        <dbReference type="ARBA" id="ARBA00022676"/>
    </source>
</evidence>
<dbReference type="PANTHER" id="PTHR31306:SF4">
    <property type="entry name" value="ALPHA-1,2-GALACTOSYLTRANSFERASE"/>
    <property type="match status" value="1"/>
</dbReference>
<dbReference type="Pfam" id="PF05637">
    <property type="entry name" value="Glyco_transf_34"/>
    <property type="match status" value="1"/>
</dbReference>
<dbReference type="Gene3D" id="3.90.550.10">
    <property type="entry name" value="Spore Coat Polysaccharide Biosynthesis Protein SpsA, Chain A"/>
    <property type="match status" value="1"/>
</dbReference>